<organism evidence="1 2">
    <name type="scientific">Tetrahymena thermophila (strain SB210)</name>
    <dbReference type="NCBI Taxonomy" id="312017"/>
    <lineage>
        <taxon>Eukaryota</taxon>
        <taxon>Sar</taxon>
        <taxon>Alveolata</taxon>
        <taxon>Ciliophora</taxon>
        <taxon>Intramacronucleata</taxon>
        <taxon>Oligohymenophorea</taxon>
        <taxon>Hymenostomatida</taxon>
        <taxon>Tetrahymenina</taxon>
        <taxon>Tetrahymenidae</taxon>
        <taxon>Tetrahymena</taxon>
    </lineage>
</organism>
<dbReference type="RefSeq" id="XP_001031060.2">
    <property type="nucleotide sequence ID" value="XM_001031060.2"/>
</dbReference>
<reference evidence="2" key="1">
    <citation type="journal article" date="2006" name="PLoS Biol.">
        <title>Macronuclear genome sequence of the ciliate Tetrahymena thermophila, a model eukaryote.</title>
        <authorList>
            <person name="Eisen J.A."/>
            <person name="Coyne R.S."/>
            <person name="Wu M."/>
            <person name="Wu D."/>
            <person name="Thiagarajan M."/>
            <person name="Wortman J.R."/>
            <person name="Badger J.H."/>
            <person name="Ren Q."/>
            <person name="Amedeo P."/>
            <person name="Jones K.M."/>
            <person name="Tallon L.J."/>
            <person name="Delcher A.L."/>
            <person name="Salzberg S.L."/>
            <person name="Silva J.C."/>
            <person name="Haas B.J."/>
            <person name="Majoros W.H."/>
            <person name="Farzad M."/>
            <person name="Carlton J.M."/>
            <person name="Smith R.K. Jr."/>
            <person name="Garg J."/>
            <person name="Pearlman R.E."/>
            <person name="Karrer K.M."/>
            <person name="Sun L."/>
            <person name="Manning G."/>
            <person name="Elde N.C."/>
            <person name="Turkewitz A.P."/>
            <person name="Asai D.J."/>
            <person name="Wilkes D.E."/>
            <person name="Wang Y."/>
            <person name="Cai H."/>
            <person name="Collins K."/>
            <person name="Stewart B.A."/>
            <person name="Lee S.R."/>
            <person name="Wilamowska K."/>
            <person name="Weinberg Z."/>
            <person name="Ruzzo W.L."/>
            <person name="Wloga D."/>
            <person name="Gaertig J."/>
            <person name="Frankel J."/>
            <person name="Tsao C.-C."/>
            <person name="Gorovsky M.A."/>
            <person name="Keeling P.J."/>
            <person name="Waller R.F."/>
            <person name="Patron N.J."/>
            <person name="Cherry J.M."/>
            <person name="Stover N.A."/>
            <person name="Krieger C.J."/>
            <person name="del Toro C."/>
            <person name="Ryder H.F."/>
            <person name="Williamson S.C."/>
            <person name="Barbeau R.A."/>
            <person name="Hamilton E.P."/>
            <person name="Orias E."/>
        </authorList>
    </citation>
    <scope>NUCLEOTIDE SEQUENCE [LARGE SCALE GENOMIC DNA]</scope>
    <source>
        <strain evidence="2">SB210</strain>
    </source>
</reference>
<accession>Q22DQ7</accession>
<dbReference type="InParanoid" id="Q22DQ7"/>
<protein>
    <recommendedName>
        <fullName evidence="3">Armadillo-type fold</fullName>
    </recommendedName>
</protein>
<dbReference type="GeneID" id="7840560"/>
<dbReference type="AlphaFoldDB" id="Q22DQ7"/>
<proteinExistence type="predicted"/>
<dbReference type="Gene3D" id="1.25.10.10">
    <property type="entry name" value="Leucine-rich Repeat Variant"/>
    <property type="match status" value="1"/>
</dbReference>
<dbReference type="KEGG" id="tet:TTHERM_00938850"/>
<dbReference type="EMBL" id="GG662503">
    <property type="protein sequence ID" value="EAR83397.2"/>
    <property type="molecule type" value="Genomic_DNA"/>
</dbReference>
<gene>
    <name evidence="1" type="ORF">TTHERM_00938850</name>
</gene>
<dbReference type="Proteomes" id="UP000009168">
    <property type="component" value="Unassembled WGS sequence"/>
</dbReference>
<keyword evidence="2" id="KW-1185">Reference proteome</keyword>
<evidence type="ECO:0008006" key="3">
    <source>
        <dbReference type="Google" id="ProtNLM"/>
    </source>
</evidence>
<dbReference type="OrthoDB" id="364513at2759"/>
<evidence type="ECO:0000313" key="2">
    <source>
        <dbReference type="Proteomes" id="UP000009168"/>
    </source>
</evidence>
<dbReference type="InterPro" id="IPR016024">
    <property type="entry name" value="ARM-type_fold"/>
</dbReference>
<dbReference type="SUPFAM" id="SSF48371">
    <property type="entry name" value="ARM repeat"/>
    <property type="match status" value="1"/>
</dbReference>
<name>Q22DQ7_TETTS</name>
<sequence length="924" mass="108566">MAQCEMTLKAIGGALNTEILFVCKALHLVESEKDYYICVGENCFYFIDEFFDKVRGKSEYNNLLRIIVDQKIETILQIHFKESKDQNMPLKMNLICYDRKNLIYYLNYAWKTYQMYYSLEVKDLPIYQQDIKFQNKANKKTIGPPEFMFQQKDDGVKFTINNYVFQLNAQFKNIQTGIYEYKAAPLDYQLFIQVTNPLPLHTIQKMGVYSYLDQYALKYIDQIVAEYGIQKYYIEYSNPYIRRHNLTEDKSQWKGWEISIVTNQSKIRQVNVIILRRSFLPPLLENFNDIIIVLFSNSAAYNKKGKIEARQIADSIYPFNMVLPIYSLLIQDKCNSLSLQEINYEFLLSHDPPLYPNAIYYSFLVIKYIHNKLSNSVSQQKRLKIKEDQIISRMTRLHVFNASDNLNKFKSLQFNSIQQLILYIQDEIAKQFDFQDQDNQNILEQQDQVIEDFRQNRNNVSGNFDVERNSVNMLSKQMQKFSFDSYNWKKKVSRFITFCVDGGIFGDRFSLVDVIEGISDSQCKRDCQDLLEYCLFMFSEDGQLNYTGITKSVEKSIQNLNNFNERVMIQLIKNHYFYNYYVEQDVSQSNIYQQLMIYFLMEHNSIELKKAVCYHIIDKLNKKSEDQAIPSQAGQILNELVAPLIYLYSKSDDTNLQLYSCITLQNILVQVSDSKQTMIQNNCIEIIYSKLESSNQKMVNYSLKFIYNLFDGMNTSQIFNMSVLQDKILQIIKGYKGMKDYRYNIEVMCTALSLIRKLLNSNENEFIKIRDSADLFHKIMLPSLNRQQDDYFCDQELQEETLGIFVQLANVDQTIKDKIAKRNGEYHSILAYSIDLILNLVNGLLLDRSLSLIITLCQDRNDLISYLKQNQLFYSAIKFLRFDSKPPINPNTPLAKKLEACLWLFSNNVAAEEEASNDKSKKKK</sequence>
<evidence type="ECO:0000313" key="1">
    <source>
        <dbReference type="EMBL" id="EAR83397.2"/>
    </source>
</evidence>
<dbReference type="SMR" id="Q22DQ7"/>
<dbReference type="HOGENOM" id="CLU_347353_0_0_1"/>
<dbReference type="InterPro" id="IPR011989">
    <property type="entry name" value="ARM-like"/>
</dbReference>